<keyword evidence="5 6" id="KW-0238">DNA-binding</keyword>
<dbReference type="InterPro" id="IPR027417">
    <property type="entry name" value="P-loop_NTPase"/>
</dbReference>
<dbReference type="GO" id="GO:0005524">
    <property type="term" value="F:ATP binding"/>
    <property type="evidence" value="ECO:0007669"/>
    <property type="project" value="UniProtKB-UniRule"/>
</dbReference>
<protein>
    <recommendedName>
        <fullName evidence="6">DNA replication and repair protein RecF</fullName>
    </recommendedName>
</protein>
<dbReference type="Gene3D" id="3.40.50.300">
    <property type="entry name" value="P-loop containing nucleotide triphosphate hydrolases"/>
    <property type="match status" value="1"/>
</dbReference>
<evidence type="ECO:0000256" key="4">
    <source>
        <dbReference type="ARBA" id="ARBA00022840"/>
    </source>
</evidence>
<dbReference type="RefSeq" id="WP_041018537.1">
    <property type="nucleotide sequence ID" value="NZ_CCEJ010000011.1"/>
</dbReference>
<gene>
    <name evidence="6 8" type="primary">recF</name>
    <name evidence="8" type="ORF">CSEC_2176</name>
</gene>
<comment type="subcellular location">
    <subcellularLocation>
        <location evidence="6">Cytoplasm</location>
    </subcellularLocation>
</comment>
<comment type="similarity">
    <text evidence="6">Belongs to the RecF family.</text>
</comment>
<keyword evidence="9" id="KW-1185">Reference proteome</keyword>
<keyword evidence="3 6" id="KW-0547">Nucleotide-binding</keyword>
<evidence type="ECO:0000256" key="5">
    <source>
        <dbReference type="ARBA" id="ARBA00023125"/>
    </source>
</evidence>
<dbReference type="GO" id="GO:0006302">
    <property type="term" value="P:double-strand break repair"/>
    <property type="evidence" value="ECO:0007669"/>
    <property type="project" value="TreeGrafter"/>
</dbReference>
<dbReference type="AlphaFoldDB" id="A0A090D0C7"/>
<evidence type="ECO:0000313" key="8">
    <source>
        <dbReference type="EMBL" id="CDR34982.1"/>
    </source>
</evidence>
<evidence type="ECO:0000256" key="6">
    <source>
        <dbReference type="HAMAP-Rule" id="MF_00365"/>
    </source>
</evidence>
<dbReference type="Proteomes" id="UP000031552">
    <property type="component" value="Unassembled WGS sequence"/>
</dbReference>
<dbReference type="eggNOG" id="COG1195">
    <property type="taxonomic scope" value="Bacteria"/>
</dbReference>
<dbReference type="GO" id="GO:0000731">
    <property type="term" value="P:DNA synthesis involved in DNA repair"/>
    <property type="evidence" value="ECO:0007669"/>
    <property type="project" value="TreeGrafter"/>
</dbReference>
<organism evidence="8 9">
    <name type="scientific">Candidatus Criblamydia sequanensis CRIB-18</name>
    <dbReference type="NCBI Taxonomy" id="1437425"/>
    <lineage>
        <taxon>Bacteria</taxon>
        <taxon>Pseudomonadati</taxon>
        <taxon>Chlamydiota</taxon>
        <taxon>Chlamydiia</taxon>
        <taxon>Parachlamydiales</taxon>
        <taxon>Candidatus Criblamydiaceae</taxon>
        <taxon>Candidatus Criblamydia</taxon>
    </lineage>
</organism>
<evidence type="ECO:0000256" key="1">
    <source>
        <dbReference type="ARBA" id="ARBA00022490"/>
    </source>
</evidence>
<dbReference type="SUPFAM" id="SSF52540">
    <property type="entry name" value="P-loop containing nucleoside triphosphate hydrolases"/>
    <property type="match status" value="1"/>
</dbReference>
<name>A0A090D0C7_9BACT</name>
<dbReference type="OrthoDB" id="9803889at2"/>
<dbReference type="EMBL" id="CCEJ010000011">
    <property type="protein sequence ID" value="CDR34982.1"/>
    <property type="molecule type" value="Genomic_DNA"/>
</dbReference>
<evidence type="ECO:0000313" key="9">
    <source>
        <dbReference type="Proteomes" id="UP000031552"/>
    </source>
</evidence>
<keyword evidence="6" id="KW-0742">SOS response</keyword>
<dbReference type="NCBIfam" id="TIGR00611">
    <property type="entry name" value="recf"/>
    <property type="match status" value="1"/>
</dbReference>
<reference evidence="8" key="1">
    <citation type="submission" date="2013-12" db="EMBL/GenBank/DDBJ databases">
        <authorList>
            <person name="Linke B."/>
        </authorList>
    </citation>
    <scope>NUCLEOTIDE SEQUENCE [LARGE SCALE GENOMIC DNA]</scope>
    <source>
        <strain evidence="8">CRIB-18</strain>
    </source>
</reference>
<dbReference type="GO" id="GO:0005737">
    <property type="term" value="C:cytoplasm"/>
    <property type="evidence" value="ECO:0007669"/>
    <property type="project" value="UniProtKB-SubCell"/>
</dbReference>
<keyword evidence="1 6" id="KW-0963">Cytoplasm</keyword>
<dbReference type="PANTHER" id="PTHR32182">
    <property type="entry name" value="DNA REPLICATION AND REPAIR PROTEIN RECF"/>
    <property type="match status" value="1"/>
</dbReference>
<dbReference type="InterPro" id="IPR003395">
    <property type="entry name" value="RecF/RecN/SMC_N"/>
</dbReference>
<dbReference type="Gene3D" id="1.20.1050.90">
    <property type="entry name" value="RecF/RecN/SMC, N-terminal domain"/>
    <property type="match status" value="1"/>
</dbReference>
<sequence length="361" mass="41826">MHLKSLRLYQFRSFQDLCLDFSSEINGLYGKNASGKTTILEAIYFLSSGRSFRTSSLEDLIKDGKQEFHIEAAFVKHGVDHILKVSWSKSQRKIVYNRTESHNFGSLFGLFLSIPLIPEDIDLIKGQPQQRRHYIDLVIAKLDPLYVRHSFRFERAMRQRNALLKAKEFSIIEGFEREMAKSSSYIVQKRYEVIAELSQTLSSMYPRFGEKTEKINLKYETRFSLEETHEEHHFQQFVKDRHKDAYHGVTSSGPHRDDLILEINEKKAKFFGSEGQKRSVAASLKLAEYEMMRASHGVSPILLLDDIGLGFDALRKKRFFSLIREPAKDSKTPQILLSSAEIPEVEEREKGHFINLEALSR</sequence>
<dbReference type="GO" id="GO:0003697">
    <property type="term" value="F:single-stranded DNA binding"/>
    <property type="evidence" value="ECO:0007669"/>
    <property type="project" value="UniProtKB-UniRule"/>
</dbReference>
<keyword evidence="2 6" id="KW-0235">DNA replication</keyword>
<dbReference type="HAMAP" id="MF_00365">
    <property type="entry name" value="RecF"/>
    <property type="match status" value="1"/>
</dbReference>
<evidence type="ECO:0000259" key="7">
    <source>
        <dbReference type="Pfam" id="PF02463"/>
    </source>
</evidence>
<reference evidence="8" key="2">
    <citation type="submission" date="2014-09" db="EMBL/GenBank/DDBJ databases">
        <title>Criblamydia sequanensis harbors a mega-plasmid encoding arsenite resistance.</title>
        <authorList>
            <person name="Bertelli C."/>
            <person name="Goesmann A."/>
            <person name="Greub G."/>
        </authorList>
    </citation>
    <scope>NUCLEOTIDE SEQUENCE [LARGE SCALE GENOMIC DNA]</scope>
    <source>
        <strain evidence="8">CRIB-18</strain>
    </source>
</reference>
<proteinExistence type="inferred from homology"/>
<evidence type="ECO:0000256" key="3">
    <source>
        <dbReference type="ARBA" id="ARBA00022741"/>
    </source>
</evidence>
<dbReference type="GO" id="GO:0009432">
    <property type="term" value="P:SOS response"/>
    <property type="evidence" value="ECO:0007669"/>
    <property type="project" value="UniProtKB-UniRule"/>
</dbReference>
<feature type="domain" description="RecF/RecN/SMC N-terminal" evidence="7">
    <location>
        <begin position="2"/>
        <end position="81"/>
    </location>
</feature>
<feature type="binding site" evidence="6">
    <location>
        <begin position="30"/>
        <end position="37"/>
    </location>
    <ligand>
        <name>ATP</name>
        <dbReference type="ChEBI" id="CHEBI:30616"/>
    </ligand>
</feature>
<accession>A0A090D0C7</accession>
<dbReference type="InterPro" id="IPR001238">
    <property type="entry name" value="DNA-binding_RecF"/>
</dbReference>
<dbReference type="InterPro" id="IPR042174">
    <property type="entry name" value="RecF_2"/>
</dbReference>
<comment type="caution">
    <text evidence="8">The sequence shown here is derived from an EMBL/GenBank/DDBJ whole genome shotgun (WGS) entry which is preliminary data.</text>
</comment>
<keyword evidence="6" id="KW-0234">DNA repair</keyword>
<evidence type="ECO:0000256" key="2">
    <source>
        <dbReference type="ARBA" id="ARBA00022705"/>
    </source>
</evidence>
<dbReference type="GO" id="GO:0006260">
    <property type="term" value="P:DNA replication"/>
    <property type="evidence" value="ECO:0007669"/>
    <property type="project" value="UniProtKB-UniRule"/>
</dbReference>
<dbReference type="STRING" id="1437425.CSEC_2176"/>
<keyword evidence="6" id="KW-0227">DNA damage</keyword>
<dbReference type="PANTHER" id="PTHR32182:SF0">
    <property type="entry name" value="DNA REPLICATION AND REPAIR PROTEIN RECF"/>
    <property type="match status" value="1"/>
</dbReference>
<comment type="function">
    <text evidence="6">The RecF protein is involved in DNA metabolism; it is required for DNA replication and normal SOS inducibility. RecF binds preferentially to single-stranded, linear DNA. It also seems to bind ATP.</text>
</comment>
<dbReference type="Pfam" id="PF02463">
    <property type="entry name" value="SMC_N"/>
    <property type="match status" value="1"/>
</dbReference>
<keyword evidence="4 6" id="KW-0067">ATP-binding</keyword>